<evidence type="ECO:0000256" key="1">
    <source>
        <dbReference type="SAM" id="MobiDB-lite"/>
    </source>
</evidence>
<protein>
    <submittedName>
        <fullName evidence="2">Uncharacterized protein</fullName>
    </submittedName>
</protein>
<proteinExistence type="predicted"/>
<gene>
    <name evidence="2" type="ORF">AALO_G00087350</name>
</gene>
<evidence type="ECO:0000313" key="2">
    <source>
        <dbReference type="EMBL" id="KAG5280291.1"/>
    </source>
</evidence>
<organism evidence="2 3">
    <name type="scientific">Alosa alosa</name>
    <name type="common">allis shad</name>
    <dbReference type="NCBI Taxonomy" id="278164"/>
    <lineage>
        <taxon>Eukaryota</taxon>
        <taxon>Metazoa</taxon>
        <taxon>Chordata</taxon>
        <taxon>Craniata</taxon>
        <taxon>Vertebrata</taxon>
        <taxon>Euteleostomi</taxon>
        <taxon>Actinopterygii</taxon>
        <taxon>Neopterygii</taxon>
        <taxon>Teleostei</taxon>
        <taxon>Clupei</taxon>
        <taxon>Clupeiformes</taxon>
        <taxon>Clupeoidei</taxon>
        <taxon>Clupeidae</taxon>
        <taxon>Alosa</taxon>
    </lineage>
</organism>
<name>A0AAV6H2R7_9TELE</name>
<keyword evidence="3" id="KW-1185">Reference proteome</keyword>
<dbReference type="Proteomes" id="UP000823561">
    <property type="component" value="Chromosome 6"/>
</dbReference>
<reference evidence="2" key="1">
    <citation type="submission" date="2020-10" db="EMBL/GenBank/DDBJ databases">
        <title>Chromosome-scale genome assembly of the Allis shad, Alosa alosa.</title>
        <authorList>
            <person name="Margot Z."/>
            <person name="Christophe K."/>
            <person name="Cabau C."/>
            <person name="Louis A."/>
            <person name="Berthelot C."/>
            <person name="Parey E."/>
            <person name="Roest Crollius H."/>
            <person name="Montfort J."/>
            <person name="Robinson-Rechavi M."/>
            <person name="Bucao C."/>
            <person name="Bouchez O."/>
            <person name="Gislard M."/>
            <person name="Lluch J."/>
            <person name="Milhes M."/>
            <person name="Lampietro C."/>
            <person name="Lopez Roques C."/>
            <person name="Donnadieu C."/>
            <person name="Braasch I."/>
            <person name="Desvignes T."/>
            <person name="Postlethwait J."/>
            <person name="Bobe J."/>
            <person name="Guiguen Y."/>
        </authorList>
    </citation>
    <scope>NUCLEOTIDE SEQUENCE</scope>
    <source>
        <strain evidence="2">M-15738</strain>
        <tissue evidence="2">Blood</tissue>
    </source>
</reference>
<dbReference type="EMBL" id="JADWDJ010000006">
    <property type="protein sequence ID" value="KAG5280291.1"/>
    <property type="molecule type" value="Genomic_DNA"/>
</dbReference>
<accession>A0AAV6H2R7</accession>
<evidence type="ECO:0000313" key="3">
    <source>
        <dbReference type="Proteomes" id="UP000823561"/>
    </source>
</evidence>
<feature type="region of interest" description="Disordered" evidence="1">
    <location>
        <begin position="66"/>
        <end position="101"/>
    </location>
</feature>
<comment type="caution">
    <text evidence="2">The sequence shown here is derived from an EMBL/GenBank/DDBJ whole genome shotgun (WGS) entry which is preliminary data.</text>
</comment>
<sequence length="101" mass="10489">MAELETECISIGLNTLASECGSPPLDPLRPECSTPTLHLLSSDCSTPNLNTLASEIVEPMAMLPCVKTEPPGPRAHPHRGPVGDPAAQHGRAGIGPDQDGD</sequence>
<dbReference type="AlphaFoldDB" id="A0AAV6H2R7"/>